<dbReference type="AlphaFoldDB" id="A0AB38R1Z0"/>
<dbReference type="RefSeq" id="WP_256834814.1">
    <property type="nucleotide sequence ID" value="NZ_CP063414.1"/>
</dbReference>
<evidence type="ECO:0000313" key="1">
    <source>
        <dbReference type="EMBL" id="UOE77598.1"/>
    </source>
</evidence>
<dbReference type="Proteomes" id="UP001058458">
    <property type="component" value="Chromosome"/>
</dbReference>
<name>A0AB38R1Z0_PARTM</name>
<organism evidence="1 2">
    <name type="scientific">Parageobacillus thermoglucosidasius</name>
    <name type="common">Geobacillus thermoglucosidasius</name>
    <dbReference type="NCBI Taxonomy" id="1426"/>
    <lineage>
        <taxon>Bacteria</taxon>
        <taxon>Bacillati</taxon>
        <taxon>Bacillota</taxon>
        <taxon>Bacilli</taxon>
        <taxon>Bacillales</taxon>
        <taxon>Anoxybacillaceae</taxon>
        <taxon>Parageobacillus</taxon>
    </lineage>
</organism>
<protein>
    <submittedName>
        <fullName evidence="1">Uncharacterized protein</fullName>
    </submittedName>
</protein>
<accession>A0AB38R1Z0</accession>
<reference evidence="1" key="1">
    <citation type="submission" date="2020-10" db="EMBL/GenBank/DDBJ databases">
        <authorList>
            <person name="Delgado J.A."/>
            <person name="Gonzalez J.M."/>
        </authorList>
    </citation>
    <scope>NUCLEOTIDE SEQUENCE</scope>
    <source>
        <strain evidence="1">23.6</strain>
    </source>
</reference>
<dbReference type="EMBL" id="CP063414">
    <property type="protein sequence ID" value="UOE77598.1"/>
    <property type="molecule type" value="Genomic_DNA"/>
</dbReference>
<sequence length="88" mass="10985">MNKKQNEMYILKSVYKTEKYKEVKQIEEPDFIITNHSNIKFGVEVTEYYYSETDARLRKIQNYFQDLINHERYRHKQDKKQLERNRGY</sequence>
<proteinExistence type="predicted"/>
<gene>
    <name evidence="1" type="ORF">IMI45_07270</name>
</gene>
<evidence type="ECO:0000313" key="2">
    <source>
        <dbReference type="Proteomes" id="UP001058458"/>
    </source>
</evidence>